<organism evidence="2 3">
    <name type="scientific">Scytonema hofmannii FACHB-248</name>
    <dbReference type="NCBI Taxonomy" id="1842502"/>
    <lineage>
        <taxon>Bacteria</taxon>
        <taxon>Bacillati</taxon>
        <taxon>Cyanobacteriota</taxon>
        <taxon>Cyanophyceae</taxon>
        <taxon>Nostocales</taxon>
        <taxon>Scytonemataceae</taxon>
        <taxon>Scytonema</taxon>
    </lineage>
</organism>
<comment type="caution">
    <text evidence="2">The sequence shown here is derived from an EMBL/GenBank/DDBJ whole genome shotgun (WGS) entry which is preliminary data.</text>
</comment>
<evidence type="ECO:0000256" key="1">
    <source>
        <dbReference type="SAM" id="Phobius"/>
    </source>
</evidence>
<accession>A0ABR8GMW1</accession>
<gene>
    <name evidence="2" type="ORF">H6G81_08535</name>
</gene>
<sequence>MTKVLQTLCRLSKTPGGARSLSCLDSIKKGDRSQYAVKARDAINRRLYKGFVIVKTAIYRVFVIYSFLPYPNCIAIALLSRLN</sequence>
<dbReference type="Proteomes" id="UP000660380">
    <property type="component" value="Unassembled WGS sequence"/>
</dbReference>
<protein>
    <submittedName>
        <fullName evidence="2">Uncharacterized protein</fullName>
    </submittedName>
</protein>
<feature type="transmembrane region" description="Helical" evidence="1">
    <location>
        <begin position="57"/>
        <end position="79"/>
    </location>
</feature>
<reference evidence="2 3" key="1">
    <citation type="journal article" date="2020" name="ISME J.">
        <title>Comparative genomics reveals insights into cyanobacterial evolution and habitat adaptation.</title>
        <authorList>
            <person name="Chen M.Y."/>
            <person name="Teng W.K."/>
            <person name="Zhao L."/>
            <person name="Hu C.X."/>
            <person name="Zhou Y.K."/>
            <person name="Han B.P."/>
            <person name="Song L.R."/>
            <person name="Shu W.S."/>
        </authorList>
    </citation>
    <scope>NUCLEOTIDE SEQUENCE [LARGE SCALE GENOMIC DNA]</scope>
    <source>
        <strain evidence="2 3">FACHB-248</strain>
    </source>
</reference>
<name>A0ABR8GMW1_9CYAN</name>
<keyword evidence="1" id="KW-1133">Transmembrane helix</keyword>
<proteinExistence type="predicted"/>
<keyword evidence="1" id="KW-0812">Transmembrane</keyword>
<evidence type="ECO:0000313" key="2">
    <source>
        <dbReference type="EMBL" id="MBD2604576.1"/>
    </source>
</evidence>
<dbReference type="RefSeq" id="WP_144238307.1">
    <property type="nucleotide sequence ID" value="NZ_JACJTA010000013.1"/>
</dbReference>
<keyword evidence="3" id="KW-1185">Reference proteome</keyword>
<evidence type="ECO:0000313" key="3">
    <source>
        <dbReference type="Proteomes" id="UP000660380"/>
    </source>
</evidence>
<dbReference type="EMBL" id="JACJTA010000013">
    <property type="protein sequence ID" value="MBD2604576.1"/>
    <property type="molecule type" value="Genomic_DNA"/>
</dbReference>
<keyword evidence="1" id="KW-0472">Membrane</keyword>